<organism evidence="2 3">
    <name type="scientific">Rhodovastum atsumiense</name>
    <dbReference type="NCBI Taxonomy" id="504468"/>
    <lineage>
        <taxon>Bacteria</taxon>
        <taxon>Pseudomonadati</taxon>
        <taxon>Pseudomonadota</taxon>
        <taxon>Alphaproteobacteria</taxon>
        <taxon>Acetobacterales</taxon>
        <taxon>Acetobacteraceae</taxon>
        <taxon>Rhodovastum</taxon>
    </lineage>
</organism>
<dbReference type="AlphaFoldDB" id="A0A5M6ITF5"/>
<comment type="caution">
    <text evidence="2">The sequence shown here is derived from an EMBL/GenBank/DDBJ whole genome shotgun (WGS) entry which is preliminary data.</text>
</comment>
<gene>
    <name evidence="2" type="ORF">F1189_13325</name>
</gene>
<sequence length="103" mass="10875">MSGGIPWVDHACRFCGSRLAVGTAPGGKPLYECGNCDVRSLGEPHGICGCGVEFGTNARRQRDRDAQRKAAPSTRPRFHCAPNPARSPANPSVIVILYGGEPA</sequence>
<feature type="region of interest" description="Disordered" evidence="1">
    <location>
        <begin position="59"/>
        <end position="86"/>
    </location>
</feature>
<evidence type="ECO:0000313" key="3">
    <source>
        <dbReference type="Proteomes" id="UP000325255"/>
    </source>
</evidence>
<proteinExistence type="predicted"/>
<evidence type="ECO:0000256" key="1">
    <source>
        <dbReference type="SAM" id="MobiDB-lite"/>
    </source>
</evidence>
<reference evidence="2 3" key="1">
    <citation type="submission" date="2019-09" db="EMBL/GenBank/DDBJ databases">
        <title>Genome sequence of Rhodovastum atsumiense, a diverse member of the Acetobacteraceae family of non-sulfur purple photosynthetic bacteria.</title>
        <authorList>
            <person name="Meyer T."/>
            <person name="Kyndt J."/>
        </authorList>
    </citation>
    <scope>NUCLEOTIDE SEQUENCE [LARGE SCALE GENOMIC DNA]</scope>
    <source>
        <strain evidence="2 3">DSM 21279</strain>
    </source>
</reference>
<dbReference type="Proteomes" id="UP000325255">
    <property type="component" value="Unassembled WGS sequence"/>
</dbReference>
<evidence type="ECO:0000313" key="2">
    <source>
        <dbReference type="EMBL" id="KAA5611542.1"/>
    </source>
</evidence>
<dbReference type="EMBL" id="VWPK01000019">
    <property type="protein sequence ID" value="KAA5611542.1"/>
    <property type="molecule type" value="Genomic_DNA"/>
</dbReference>
<name>A0A5M6ITF5_9PROT</name>
<accession>A0A5M6ITF5</accession>
<keyword evidence="3" id="KW-1185">Reference proteome</keyword>
<protein>
    <submittedName>
        <fullName evidence="2">Uncharacterized protein</fullName>
    </submittedName>
</protein>
<dbReference type="RefSeq" id="WP_150041317.1">
    <property type="nucleotide sequence ID" value="NZ_OW485606.1"/>
</dbReference>